<proteinExistence type="predicted"/>
<dbReference type="Proteomes" id="UP000241848">
    <property type="component" value="Unassembled WGS sequence"/>
</dbReference>
<dbReference type="EMBL" id="PXYV01000057">
    <property type="protein sequence ID" value="PSR20562.1"/>
    <property type="molecule type" value="Genomic_DNA"/>
</dbReference>
<gene>
    <name evidence="1" type="ORF">C7B45_14280</name>
</gene>
<reference evidence="1 2" key="1">
    <citation type="journal article" date="2014" name="BMC Genomics">
        <title>Comparison of environmental and isolate Sulfobacillus genomes reveals diverse carbon, sulfur, nitrogen, and hydrogen metabolisms.</title>
        <authorList>
            <person name="Justice N.B."/>
            <person name="Norman A."/>
            <person name="Brown C.T."/>
            <person name="Singh A."/>
            <person name="Thomas B.C."/>
            <person name="Banfield J.F."/>
        </authorList>
    </citation>
    <scope>NUCLEOTIDE SEQUENCE [LARGE SCALE GENOMIC DNA]</scope>
    <source>
        <strain evidence="1">AMDSBA3</strain>
    </source>
</reference>
<dbReference type="AlphaFoldDB" id="A0A2T2WE93"/>
<evidence type="ECO:0000313" key="1">
    <source>
        <dbReference type="EMBL" id="PSR20562.1"/>
    </source>
</evidence>
<protein>
    <submittedName>
        <fullName evidence="1">Uncharacterized protein</fullName>
    </submittedName>
</protein>
<name>A0A2T2WE93_9FIRM</name>
<evidence type="ECO:0000313" key="2">
    <source>
        <dbReference type="Proteomes" id="UP000241848"/>
    </source>
</evidence>
<sequence length="82" mass="9545">MVFAWAYYWLNVAGWAMEVAGKAREWRANTVKGSRTYALWRLGHWGLAHHDVVWRILIRTVRDFCRRIPPIPIRGLKTAAGP</sequence>
<organism evidence="1 2">
    <name type="scientific">Sulfobacillus acidophilus</name>
    <dbReference type="NCBI Taxonomy" id="53633"/>
    <lineage>
        <taxon>Bacteria</taxon>
        <taxon>Bacillati</taxon>
        <taxon>Bacillota</taxon>
        <taxon>Clostridia</taxon>
        <taxon>Eubacteriales</taxon>
        <taxon>Clostridiales Family XVII. Incertae Sedis</taxon>
        <taxon>Sulfobacillus</taxon>
    </lineage>
</organism>
<accession>A0A2T2WE93</accession>
<comment type="caution">
    <text evidence="1">The sequence shown here is derived from an EMBL/GenBank/DDBJ whole genome shotgun (WGS) entry which is preliminary data.</text>
</comment>